<dbReference type="GO" id="GO:0005829">
    <property type="term" value="C:cytosol"/>
    <property type="evidence" value="ECO:0007669"/>
    <property type="project" value="TreeGrafter"/>
</dbReference>
<evidence type="ECO:0000313" key="5">
    <source>
        <dbReference type="Proteomes" id="UP000236520"/>
    </source>
</evidence>
<dbReference type="InterPro" id="IPR020557">
    <property type="entry name" value="Fumarate_lyase_CS"/>
</dbReference>
<feature type="domain" description="Fumarate lyase N-terminal" evidence="3">
    <location>
        <begin position="8"/>
        <end position="329"/>
    </location>
</feature>
<dbReference type="EMBL" id="LJIW01000002">
    <property type="protein sequence ID" value="PNG91912.1"/>
    <property type="molecule type" value="Genomic_DNA"/>
</dbReference>
<keyword evidence="1" id="KW-0456">Lyase</keyword>
<evidence type="ECO:0000259" key="3">
    <source>
        <dbReference type="Pfam" id="PF00206"/>
    </source>
</evidence>
<organism evidence="4 5">
    <name type="scientific">Streptomyces malaysiensis</name>
    <dbReference type="NCBI Taxonomy" id="92644"/>
    <lineage>
        <taxon>Bacteria</taxon>
        <taxon>Bacillati</taxon>
        <taxon>Actinomycetota</taxon>
        <taxon>Actinomycetes</taxon>
        <taxon>Kitasatosporales</taxon>
        <taxon>Streptomycetaceae</taxon>
        <taxon>Streptomyces</taxon>
        <taxon>Streptomyces violaceusniger group</taxon>
    </lineage>
</organism>
<dbReference type="Proteomes" id="UP000236520">
    <property type="component" value="Unassembled WGS sequence"/>
</dbReference>
<dbReference type="PRINTS" id="PR00149">
    <property type="entry name" value="FUMRATELYASE"/>
</dbReference>
<gene>
    <name evidence="4" type="ORF">SMF913_27377</name>
</gene>
<dbReference type="Pfam" id="PF00206">
    <property type="entry name" value="Lyase_1"/>
    <property type="match status" value="1"/>
</dbReference>
<comment type="caution">
    <text evidence="4">The sequence shown here is derived from an EMBL/GenBank/DDBJ whole genome shotgun (WGS) entry which is preliminary data.</text>
</comment>
<keyword evidence="5" id="KW-1185">Reference proteome</keyword>
<protein>
    <submittedName>
        <fullName evidence="4">Fumarate hydratase class II</fullName>
    </submittedName>
</protein>
<dbReference type="GO" id="GO:0006531">
    <property type="term" value="P:aspartate metabolic process"/>
    <property type="evidence" value="ECO:0007669"/>
    <property type="project" value="TreeGrafter"/>
</dbReference>
<dbReference type="SUPFAM" id="SSF48557">
    <property type="entry name" value="L-aspartase-like"/>
    <property type="match status" value="1"/>
</dbReference>
<dbReference type="PANTHER" id="PTHR42696">
    <property type="entry name" value="ASPARTATE AMMONIA-LYASE"/>
    <property type="match status" value="1"/>
</dbReference>
<evidence type="ECO:0000256" key="2">
    <source>
        <dbReference type="SAM" id="MobiDB-lite"/>
    </source>
</evidence>
<dbReference type="InterPro" id="IPR008948">
    <property type="entry name" value="L-Aspartase-like"/>
</dbReference>
<dbReference type="PROSITE" id="PS00163">
    <property type="entry name" value="FUMARATE_LYASES"/>
    <property type="match status" value="1"/>
</dbReference>
<dbReference type="Gene3D" id="1.10.275.10">
    <property type="entry name" value="Fumarase/aspartase (N-terminal domain)"/>
    <property type="match status" value="1"/>
</dbReference>
<sequence>MTTDVHTTTGDRLYGPQTELGVRNFPLRGRAFGDLVPFVRNYALVKLAAARANHTHGVLDEVRRDAIVAACQEIVDGVHPGQFPTPLVHGGGGTTANMNVNEVVAARAAQLAGVAVHPNDHVNASQSTNDTYPTAMALTLLELVDAPVTALRELAAAFDRKAEEFDGVEHLGRTCLQDAVSLTAGDSHRGHAAALRRVADGLSEAAHALHEVPIGGTAVGTGIGAPDGFAEQAAAELAELTGRPVAAAPNRFDAMSHMDPYAAIAAAGSRAAITMAKIAADIRLLSAGPQGGFGDLTIPAVQAGSSIMPTKVNPVIPEYVMQLGYRVRGQALTVDCAVADGELELNVMEPVVIDALTTIFDDLTAAAETFARRCVDGLAWDGPHRERNLAGALDHWVELSAAEGYETATTQLRGTATTQLDGTATTQPGGTATTR</sequence>
<accession>A0A2J7YV54</accession>
<dbReference type="RefSeq" id="WP_102936922.1">
    <property type="nucleotide sequence ID" value="NZ_LJIW01000002.1"/>
</dbReference>
<dbReference type="PANTHER" id="PTHR42696:SF2">
    <property type="entry name" value="ASPARTATE AMMONIA-LYASE"/>
    <property type="match status" value="1"/>
</dbReference>
<dbReference type="InterPro" id="IPR022761">
    <property type="entry name" value="Fumarate_lyase_N"/>
</dbReference>
<dbReference type="AlphaFoldDB" id="A0A2J7YV54"/>
<reference evidence="4 5" key="1">
    <citation type="submission" date="2015-09" db="EMBL/GenBank/DDBJ databases">
        <title>Genome sequence, genome mining and natural product profiling of a biocontrol bacterium Streptomyces malaysiensis F913.</title>
        <authorList>
            <person name="Xu Y."/>
            <person name="Wei J."/>
            <person name="Xie J."/>
            <person name="Li T."/>
            <person name="Zhou Z."/>
        </authorList>
    </citation>
    <scope>NUCLEOTIDE SEQUENCE [LARGE SCALE GENOMIC DNA]</scope>
    <source>
        <strain evidence="4 5">F913</strain>
    </source>
</reference>
<dbReference type="GO" id="GO:0008797">
    <property type="term" value="F:aspartate ammonia-lyase activity"/>
    <property type="evidence" value="ECO:0007669"/>
    <property type="project" value="TreeGrafter"/>
</dbReference>
<dbReference type="InterPro" id="IPR000362">
    <property type="entry name" value="Fumarate_lyase_fam"/>
</dbReference>
<proteinExistence type="predicted"/>
<dbReference type="InterPro" id="IPR024083">
    <property type="entry name" value="Fumarase/histidase_N"/>
</dbReference>
<name>A0A2J7YV54_STRMQ</name>
<feature type="region of interest" description="Disordered" evidence="2">
    <location>
        <begin position="416"/>
        <end position="435"/>
    </location>
</feature>
<dbReference type="Gene3D" id="1.20.200.10">
    <property type="entry name" value="Fumarase/aspartase (Central domain)"/>
    <property type="match status" value="1"/>
</dbReference>
<dbReference type="InterPro" id="IPR051546">
    <property type="entry name" value="Aspartate_Ammonia-Lyase"/>
</dbReference>
<evidence type="ECO:0000256" key="1">
    <source>
        <dbReference type="ARBA" id="ARBA00023239"/>
    </source>
</evidence>
<evidence type="ECO:0000313" key="4">
    <source>
        <dbReference type="EMBL" id="PNG91912.1"/>
    </source>
</evidence>